<keyword evidence="3" id="KW-1185">Reference proteome</keyword>
<feature type="compositionally biased region" description="Basic residues" evidence="1">
    <location>
        <begin position="1"/>
        <end position="11"/>
    </location>
</feature>
<dbReference type="AlphaFoldDB" id="A0A9D4M4K0"/>
<accession>A0A9D4M4K0</accession>
<sequence length="74" mass="9133">MNNSSNKKKQARGRDQDRNHIHKQIYKYRHRPWKLTLKIKEDIPRPFDWLKANPMLYTKSKKSKKKYKKGKDYT</sequence>
<comment type="caution">
    <text evidence="2">The sequence shown here is derived from an EMBL/GenBank/DDBJ whole genome shotgun (WGS) entry which is preliminary data.</text>
</comment>
<organism evidence="2 3">
    <name type="scientific">Dreissena polymorpha</name>
    <name type="common">Zebra mussel</name>
    <name type="synonym">Mytilus polymorpha</name>
    <dbReference type="NCBI Taxonomy" id="45954"/>
    <lineage>
        <taxon>Eukaryota</taxon>
        <taxon>Metazoa</taxon>
        <taxon>Spiralia</taxon>
        <taxon>Lophotrochozoa</taxon>
        <taxon>Mollusca</taxon>
        <taxon>Bivalvia</taxon>
        <taxon>Autobranchia</taxon>
        <taxon>Heteroconchia</taxon>
        <taxon>Euheterodonta</taxon>
        <taxon>Imparidentia</taxon>
        <taxon>Neoheterodontei</taxon>
        <taxon>Myida</taxon>
        <taxon>Dreissenoidea</taxon>
        <taxon>Dreissenidae</taxon>
        <taxon>Dreissena</taxon>
    </lineage>
</organism>
<reference evidence="2" key="1">
    <citation type="journal article" date="2019" name="bioRxiv">
        <title>The Genome of the Zebra Mussel, Dreissena polymorpha: A Resource for Invasive Species Research.</title>
        <authorList>
            <person name="McCartney M.A."/>
            <person name="Auch B."/>
            <person name="Kono T."/>
            <person name="Mallez S."/>
            <person name="Zhang Y."/>
            <person name="Obille A."/>
            <person name="Becker A."/>
            <person name="Abrahante J.E."/>
            <person name="Garbe J."/>
            <person name="Badalamenti J.P."/>
            <person name="Herman A."/>
            <person name="Mangelson H."/>
            <person name="Liachko I."/>
            <person name="Sullivan S."/>
            <person name="Sone E.D."/>
            <person name="Koren S."/>
            <person name="Silverstein K.A.T."/>
            <person name="Beckman K.B."/>
            <person name="Gohl D.M."/>
        </authorList>
    </citation>
    <scope>NUCLEOTIDE SEQUENCE</scope>
    <source>
        <strain evidence="2">Duluth1</strain>
        <tissue evidence="2">Whole animal</tissue>
    </source>
</reference>
<reference evidence="2" key="2">
    <citation type="submission" date="2020-11" db="EMBL/GenBank/DDBJ databases">
        <authorList>
            <person name="McCartney M.A."/>
            <person name="Auch B."/>
            <person name="Kono T."/>
            <person name="Mallez S."/>
            <person name="Becker A."/>
            <person name="Gohl D.M."/>
            <person name="Silverstein K.A.T."/>
            <person name="Koren S."/>
            <person name="Bechman K.B."/>
            <person name="Herman A."/>
            <person name="Abrahante J.E."/>
            <person name="Garbe J."/>
        </authorList>
    </citation>
    <scope>NUCLEOTIDE SEQUENCE</scope>
    <source>
        <strain evidence="2">Duluth1</strain>
        <tissue evidence="2">Whole animal</tissue>
    </source>
</reference>
<dbReference type="Proteomes" id="UP000828390">
    <property type="component" value="Unassembled WGS sequence"/>
</dbReference>
<name>A0A9D4M4K0_DREPO</name>
<feature type="region of interest" description="Disordered" evidence="1">
    <location>
        <begin position="1"/>
        <end position="24"/>
    </location>
</feature>
<evidence type="ECO:0000256" key="1">
    <source>
        <dbReference type="SAM" id="MobiDB-lite"/>
    </source>
</evidence>
<dbReference type="EMBL" id="JAIWYP010000002">
    <property type="protein sequence ID" value="KAH3870665.1"/>
    <property type="molecule type" value="Genomic_DNA"/>
</dbReference>
<protein>
    <submittedName>
        <fullName evidence="2">Uncharacterized protein</fullName>
    </submittedName>
</protein>
<evidence type="ECO:0000313" key="3">
    <source>
        <dbReference type="Proteomes" id="UP000828390"/>
    </source>
</evidence>
<evidence type="ECO:0000313" key="2">
    <source>
        <dbReference type="EMBL" id="KAH3870665.1"/>
    </source>
</evidence>
<proteinExistence type="predicted"/>
<gene>
    <name evidence="2" type="ORF">DPMN_033855</name>
</gene>